<reference evidence="2 3" key="1">
    <citation type="submission" date="2022-10" db="EMBL/GenBank/DDBJ databases">
        <title>The complete genomes of actinobacterial strains from the NBC collection.</title>
        <authorList>
            <person name="Joergensen T.S."/>
            <person name="Alvarez Arevalo M."/>
            <person name="Sterndorff E.B."/>
            <person name="Faurdal D."/>
            <person name="Vuksanovic O."/>
            <person name="Mourched A.-S."/>
            <person name="Charusanti P."/>
            <person name="Shaw S."/>
            <person name="Blin K."/>
            <person name="Weber T."/>
        </authorList>
    </citation>
    <scope>NUCLEOTIDE SEQUENCE [LARGE SCALE GENOMIC DNA]</scope>
    <source>
        <strain evidence="2 3">NBC 01774</strain>
    </source>
</reference>
<organism evidence="2 3">
    <name type="scientific">Streptomyces decoyicus</name>
    <dbReference type="NCBI Taxonomy" id="249567"/>
    <lineage>
        <taxon>Bacteria</taxon>
        <taxon>Bacillati</taxon>
        <taxon>Actinomycetota</taxon>
        <taxon>Actinomycetes</taxon>
        <taxon>Kitasatosporales</taxon>
        <taxon>Streptomycetaceae</taxon>
        <taxon>Streptomyces</taxon>
    </lineage>
</organism>
<feature type="signal peptide" evidence="1">
    <location>
        <begin position="1"/>
        <end position="28"/>
    </location>
</feature>
<protein>
    <recommendedName>
        <fullName evidence="4">Peptidase inhibitor</fullName>
    </recommendedName>
</protein>
<evidence type="ECO:0000256" key="1">
    <source>
        <dbReference type="SAM" id="SignalP"/>
    </source>
</evidence>
<dbReference type="Proteomes" id="UP001344251">
    <property type="component" value="Chromosome"/>
</dbReference>
<evidence type="ECO:0000313" key="3">
    <source>
        <dbReference type="Proteomes" id="UP001344251"/>
    </source>
</evidence>
<proteinExistence type="predicted"/>
<evidence type="ECO:0008006" key="4">
    <source>
        <dbReference type="Google" id="ProtNLM"/>
    </source>
</evidence>
<sequence length="125" mass="12895">MRKFTKAAAALALAAGALTTVSATSANAAQAAGSLHGCPSGAVCVYPQNAGWNGDRPSLAFYSYGAHNLNNQVGQHYVLNNQTGGATARTCTGYNGTGDCQGFLQPGYYVDKNLTPINSILLVRP</sequence>
<keyword evidence="1" id="KW-0732">Signal</keyword>
<evidence type="ECO:0000313" key="2">
    <source>
        <dbReference type="EMBL" id="WSB68435.1"/>
    </source>
</evidence>
<dbReference type="EMBL" id="CP109106">
    <property type="protein sequence ID" value="WSB68435.1"/>
    <property type="molecule type" value="Genomic_DNA"/>
</dbReference>
<keyword evidence="3" id="KW-1185">Reference proteome</keyword>
<gene>
    <name evidence="2" type="ORF">OG863_10970</name>
</gene>
<accession>A0ABZ1FDW1</accession>
<dbReference type="RefSeq" id="WP_326617914.1">
    <property type="nucleotide sequence ID" value="NZ_CP109106.1"/>
</dbReference>
<name>A0ABZ1FDW1_9ACTN</name>
<feature type="chain" id="PRO_5046331258" description="Peptidase inhibitor" evidence="1">
    <location>
        <begin position="29"/>
        <end position="125"/>
    </location>
</feature>